<gene>
    <name evidence="10" type="ORF">CHS0354_038164</name>
</gene>
<evidence type="ECO:0000256" key="8">
    <source>
        <dbReference type="SAM" id="MobiDB-lite"/>
    </source>
</evidence>
<keyword evidence="4 9" id="KW-0812">Transmembrane</keyword>
<dbReference type="GO" id="GO:0005789">
    <property type="term" value="C:endoplasmic reticulum membrane"/>
    <property type="evidence" value="ECO:0007669"/>
    <property type="project" value="UniProtKB-SubCell"/>
</dbReference>
<dbReference type="Pfam" id="PF15168">
    <property type="entry name" value="TRIQK"/>
    <property type="match status" value="1"/>
</dbReference>
<keyword evidence="7 9" id="KW-0472">Membrane</keyword>
<accession>A0AAE0T0N1</accession>
<dbReference type="AlphaFoldDB" id="A0AAE0T0N1"/>
<evidence type="ECO:0000313" key="10">
    <source>
        <dbReference type="EMBL" id="KAK3601617.1"/>
    </source>
</evidence>
<feature type="transmembrane region" description="Helical" evidence="9">
    <location>
        <begin position="52"/>
        <end position="74"/>
    </location>
</feature>
<keyword evidence="5" id="KW-0256">Endoplasmic reticulum</keyword>
<organism evidence="10 11">
    <name type="scientific">Potamilus streckersoni</name>
    <dbReference type="NCBI Taxonomy" id="2493646"/>
    <lineage>
        <taxon>Eukaryota</taxon>
        <taxon>Metazoa</taxon>
        <taxon>Spiralia</taxon>
        <taxon>Lophotrochozoa</taxon>
        <taxon>Mollusca</taxon>
        <taxon>Bivalvia</taxon>
        <taxon>Autobranchia</taxon>
        <taxon>Heteroconchia</taxon>
        <taxon>Palaeoheterodonta</taxon>
        <taxon>Unionida</taxon>
        <taxon>Unionoidea</taxon>
        <taxon>Unionidae</taxon>
        <taxon>Ambleminae</taxon>
        <taxon>Lampsilini</taxon>
        <taxon>Potamilus</taxon>
    </lineage>
</organism>
<reference evidence="10" key="3">
    <citation type="submission" date="2023-05" db="EMBL/GenBank/DDBJ databases">
        <authorList>
            <person name="Smith C.H."/>
        </authorList>
    </citation>
    <scope>NUCLEOTIDE SEQUENCE</scope>
    <source>
        <strain evidence="10">CHS0354</strain>
        <tissue evidence="10">Mantle</tissue>
    </source>
</reference>
<evidence type="ECO:0000256" key="6">
    <source>
        <dbReference type="ARBA" id="ARBA00022989"/>
    </source>
</evidence>
<protein>
    <recommendedName>
        <fullName evidence="3">Triple QxxK/R motif-containing protein</fullName>
    </recommendedName>
</protein>
<evidence type="ECO:0000313" key="11">
    <source>
        <dbReference type="Proteomes" id="UP001195483"/>
    </source>
</evidence>
<evidence type="ECO:0000256" key="5">
    <source>
        <dbReference type="ARBA" id="ARBA00022824"/>
    </source>
</evidence>
<dbReference type="Proteomes" id="UP001195483">
    <property type="component" value="Unassembled WGS sequence"/>
</dbReference>
<evidence type="ECO:0000256" key="4">
    <source>
        <dbReference type="ARBA" id="ARBA00022692"/>
    </source>
</evidence>
<dbReference type="EMBL" id="JAEAOA010002230">
    <property type="protein sequence ID" value="KAK3601617.1"/>
    <property type="molecule type" value="Genomic_DNA"/>
</dbReference>
<evidence type="ECO:0000256" key="2">
    <source>
        <dbReference type="ARBA" id="ARBA00007709"/>
    </source>
</evidence>
<evidence type="ECO:0000256" key="9">
    <source>
        <dbReference type="SAM" id="Phobius"/>
    </source>
</evidence>
<keyword evidence="6 9" id="KW-1133">Transmembrane helix</keyword>
<feature type="region of interest" description="Disordered" evidence="8">
    <location>
        <begin position="1"/>
        <end position="32"/>
    </location>
</feature>
<evidence type="ECO:0000256" key="7">
    <source>
        <dbReference type="ARBA" id="ARBA00023136"/>
    </source>
</evidence>
<evidence type="ECO:0000256" key="1">
    <source>
        <dbReference type="ARBA" id="ARBA00004389"/>
    </source>
</evidence>
<keyword evidence="11" id="KW-1185">Reference proteome</keyword>
<comment type="caution">
    <text evidence="10">The sequence shown here is derived from an EMBL/GenBank/DDBJ whole genome shotgun (WGS) entry which is preliminary data.</text>
</comment>
<dbReference type="InterPro" id="IPR024842">
    <property type="entry name" value="TRIQK"/>
</dbReference>
<feature type="compositionally biased region" description="Basic and acidic residues" evidence="8">
    <location>
        <begin position="16"/>
        <end position="32"/>
    </location>
</feature>
<dbReference type="PANTHER" id="PTHR20583">
    <property type="entry name" value="TRIPLE QXXK/R MOTIF-CONTAINING PROTEIN"/>
    <property type="match status" value="1"/>
</dbReference>
<sequence>MGKKDATGVRSTPVEQYRKQIGKQDWKKSKKEVKASKSHAQIKKTASGMQDVLLIVGTCLTLVIGLYFMMYWYLNKENLVSAPMDEEY</sequence>
<proteinExistence type="inferred from homology"/>
<dbReference type="PANTHER" id="PTHR20583:SF1">
    <property type="entry name" value="TRIPLE QXXK_R MOTIF-CONTAINING PROTEIN"/>
    <property type="match status" value="1"/>
</dbReference>
<reference evidence="10" key="1">
    <citation type="journal article" date="2021" name="Genome Biol. Evol.">
        <title>A High-Quality Reference Genome for a Parasitic Bivalve with Doubly Uniparental Inheritance (Bivalvia: Unionida).</title>
        <authorList>
            <person name="Smith C.H."/>
        </authorList>
    </citation>
    <scope>NUCLEOTIDE SEQUENCE</scope>
    <source>
        <strain evidence="10">CHS0354</strain>
    </source>
</reference>
<evidence type="ECO:0000256" key="3">
    <source>
        <dbReference type="ARBA" id="ARBA00014257"/>
    </source>
</evidence>
<comment type="subcellular location">
    <subcellularLocation>
        <location evidence="1">Endoplasmic reticulum membrane</location>
        <topology evidence="1">Single-pass membrane protein</topology>
    </subcellularLocation>
</comment>
<reference evidence="10" key="2">
    <citation type="journal article" date="2021" name="Genome Biol. Evol.">
        <title>Developing a high-quality reference genome for a parasitic bivalve with doubly uniparental inheritance (Bivalvia: Unionida).</title>
        <authorList>
            <person name="Smith C.H."/>
        </authorList>
    </citation>
    <scope>NUCLEOTIDE SEQUENCE</scope>
    <source>
        <strain evidence="10">CHS0354</strain>
        <tissue evidence="10">Mantle</tissue>
    </source>
</reference>
<name>A0AAE0T0N1_9BIVA</name>
<comment type="similarity">
    <text evidence="2">Belongs to the TRIQK family.</text>
</comment>